<dbReference type="PANTHER" id="PTHR37534:SF11">
    <property type="entry name" value="ZN(II)2CYS6 TRANSCRIPTION FACTOR (EUROFUNG)"/>
    <property type="match status" value="1"/>
</dbReference>
<protein>
    <recommendedName>
        <fullName evidence="6">Transcription factor domain-containing protein</fullName>
    </recommendedName>
</protein>
<dbReference type="Pfam" id="PF11951">
    <property type="entry name" value="Fungal_trans_2"/>
    <property type="match status" value="1"/>
</dbReference>
<evidence type="ECO:0000256" key="2">
    <source>
        <dbReference type="ARBA" id="ARBA00023242"/>
    </source>
</evidence>
<dbReference type="EMBL" id="JAZAVJ010000079">
    <property type="protein sequence ID" value="KAK7415670.1"/>
    <property type="molecule type" value="Genomic_DNA"/>
</dbReference>
<evidence type="ECO:0000313" key="4">
    <source>
        <dbReference type="EMBL" id="KAK7415670.1"/>
    </source>
</evidence>
<accession>A0ABR1H3Q7</accession>
<feature type="compositionally biased region" description="Polar residues" evidence="3">
    <location>
        <begin position="138"/>
        <end position="162"/>
    </location>
</feature>
<dbReference type="PANTHER" id="PTHR37534">
    <property type="entry name" value="TRANSCRIPTIONAL ACTIVATOR PROTEIN UGA3"/>
    <property type="match status" value="1"/>
</dbReference>
<reference evidence="4 5" key="1">
    <citation type="journal article" date="2025" name="Microbiol. Resour. Announc.">
        <title>Draft genome sequences for Neonectria magnoliae and Neonectria punicea, canker pathogens of Liriodendron tulipifera and Acer saccharum in West Virginia.</title>
        <authorList>
            <person name="Petronek H.M."/>
            <person name="Kasson M.T."/>
            <person name="Metheny A.M."/>
            <person name="Stauder C.M."/>
            <person name="Lovett B."/>
            <person name="Lynch S.C."/>
            <person name="Garnas J.R."/>
            <person name="Kasson L.R."/>
            <person name="Stajich J.E."/>
        </authorList>
    </citation>
    <scope>NUCLEOTIDE SEQUENCE [LARGE SCALE GENOMIC DNA]</scope>
    <source>
        <strain evidence="4 5">NRRL 64653</strain>
    </source>
</reference>
<feature type="region of interest" description="Disordered" evidence="3">
    <location>
        <begin position="1"/>
        <end position="57"/>
    </location>
</feature>
<organism evidence="4 5">
    <name type="scientific">Neonectria punicea</name>
    <dbReference type="NCBI Taxonomy" id="979145"/>
    <lineage>
        <taxon>Eukaryota</taxon>
        <taxon>Fungi</taxon>
        <taxon>Dikarya</taxon>
        <taxon>Ascomycota</taxon>
        <taxon>Pezizomycotina</taxon>
        <taxon>Sordariomycetes</taxon>
        <taxon>Hypocreomycetidae</taxon>
        <taxon>Hypocreales</taxon>
        <taxon>Nectriaceae</taxon>
        <taxon>Neonectria</taxon>
    </lineage>
</organism>
<keyword evidence="5" id="KW-1185">Reference proteome</keyword>
<gene>
    <name evidence="4" type="ORF">QQX98_005702</name>
</gene>
<comment type="subcellular location">
    <subcellularLocation>
        <location evidence="1">Nucleus</location>
    </subcellularLocation>
</comment>
<evidence type="ECO:0000256" key="1">
    <source>
        <dbReference type="ARBA" id="ARBA00004123"/>
    </source>
</evidence>
<sequence>MQKRKPVHDETIQSPEGMQNILGSPIAEVDSAPGGHSEGDHENHLQSLEPDSDPASQWDYAMLFDPPTLQEGLFRLDHPVSGLLPDEPPVSLALSSWDPVTMTASWNFAGERSVLSPNADETVTIQQYSDENIHNDTRTSNSPEEQCQLTQTSNPVTSKSSSQSLVKTNSYVCPNLPRDLSTLASTLSDYFFRDVITLYCTWDSSSNIMRNIVEKMWQSSGALHHTVLSMAAACLSEDFPHLSSVARTEYHQALEYIQGSSLQSTRNVDILLAYMLLGHTASWLNPQNLATDMFRTSYRMLKVTAAEDNDDRSLSFFSDTMDYWAMLLVYLTDSKQLGDYQRDSLVGPADPNRRVEPHPYSGISRETVRILTDIGVLIFQYQKSMSNVKFLTEKDLDGFRTALREARRLERSLLAYRQPDLSRIMDTGDPQTPLNHLQRIDEAYRCTGLLQIYRVFPDLLNERYAPWEKDDILRPPPATHTPTEDERDAWLTRLALHILNILREIPFESRTRSVQPFIMVAVSGELRRSSRCLQPSGLDSEGTPILSIDNDSIGEIRARKFVGSRLAAYTHILPLHKIRVIFELINCVWTALDAGERNVYWLDVAQEKNLGTMMG</sequence>
<name>A0ABR1H3Q7_9HYPO</name>
<evidence type="ECO:0000256" key="3">
    <source>
        <dbReference type="SAM" id="MobiDB-lite"/>
    </source>
</evidence>
<evidence type="ECO:0000313" key="5">
    <source>
        <dbReference type="Proteomes" id="UP001498476"/>
    </source>
</evidence>
<dbReference type="Proteomes" id="UP001498476">
    <property type="component" value="Unassembled WGS sequence"/>
</dbReference>
<dbReference type="InterPro" id="IPR021858">
    <property type="entry name" value="Fun_TF"/>
</dbReference>
<keyword evidence="2" id="KW-0539">Nucleus</keyword>
<comment type="caution">
    <text evidence="4">The sequence shown here is derived from an EMBL/GenBank/DDBJ whole genome shotgun (WGS) entry which is preliminary data.</text>
</comment>
<proteinExistence type="predicted"/>
<evidence type="ECO:0008006" key="6">
    <source>
        <dbReference type="Google" id="ProtNLM"/>
    </source>
</evidence>
<feature type="region of interest" description="Disordered" evidence="3">
    <location>
        <begin position="129"/>
        <end position="162"/>
    </location>
</feature>